<evidence type="ECO:0000313" key="3">
    <source>
        <dbReference type="EMBL" id="TVO52685.1"/>
    </source>
</evidence>
<feature type="signal peptide" evidence="1">
    <location>
        <begin position="1"/>
        <end position="23"/>
    </location>
</feature>
<feature type="domain" description="Ice-binding protein C-terminal" evidence="2">
    <location>
        <begin position="182"/>
        <end position="203"/>
    </location>
</feature>
<comment type="caution">
    <text evidence="3">The sequence shown here is derived from an EMBL/GenBank/DDBJ whole genome shotgun (WGS) entry which is preliminary data.</text>
</comment>
<dbReference type="RefSeq" id="WP_144310774.1">
    <property type="nucleotide sequence ID" value="NZ_VMNK01000016.1"/>
</dbReference>
<dbReference type="EMBL" id="VMNK01000016">
    <property type="protein sequence ID" value="TVO52685.1"/>
    <property type="molecule type" value="Genomic_DNA"/>
</dbReference>
<evidence type="ECO:0000313" key="4">
    <source>
        <dbReference type="Proteomes" id="UP000319502"/>
    </source>
</evidence>
<dbReference type="NCBIfam" id="TIGR02595">
    <property type="entry name" value="PEP_CTERM"/>
    <property type="match status" value="1"/>
</dbReference>
<proteinExistence type="predicted"/>
<reference evidence="3 4" key="1">
    <citation type="submission" date="2019-07" db="EMBL/GenBank/DDBJ databases">
        <title>The pathways for chlorine oxyanion respiration interact through the shared metabolite chlorate.</title>
        <authorList>
            <person name="Barnum T.P."/>
            <person name="Cheng Y."/>
            <person name="Hill K.A."/>
            <person name="Lucas L.N."/>
            <person name="Carlson H.K."/>
            <person name="Coates J.D."/>
        </authorList>
    </citation>
    <scope>NUCLEOTIDE SEQUENCE [LARGE SCALE GENOMIC DNA]</scope>
    <source>
        <strain evidence="3 4">SFB-3</strain>
    </source>
</reference>
<name>A0A557QIF9_9RHOO</name>
<dbReference type="InterPro" id="IPR013424">
    <property type="entry name" value="Ice-binding_C"/>
</dbReference>
<sequence>MTTFKTKALVAMLALTGSAVAQAAVISFSDADLGSGNPVTVGGTTLTTTNTGGSIGFITSGTFAGLYLGGNNTSGSYVLSFSTMINSIEIEFDALSSVGSLPVETLFGFVTSNGPVSIGYTNQGGTTFDGTTITSTANDGQGTISFSGTPFNSFSFNHNQGAQSGFVIERVLINTADMPPTSVPEPVSLGLLGIGLLGLGLVRGKRKA</sequence>
<feature type="chain" id="PRO_5021709118" evidence="1">
    <location>
        <begin position="24"/>
        <end position="208"/>
    </location>
</feature>
<dbReference type="Proteomes" id="UP000319502">
    <property type="component" value="Unassembled WGS sequence"/>
</dbReference>
<dbReference type="AlphaFoldDB" id="A0A557QIF9"/>
<dbReference type="Pfam" id="PF07589">
    <property type="entry name" value="PEP-CTERM"/>
    <property type="match status" value="1"/>
</dbReference>
<evidence type="ECO:0000256" key="1">
    <source>
        <dbReference type="SAM" id="SignalP"/>
    </source>
</evidence>
<gene>
    <name evidence="3" type="ORF">FHP91_17270</name>
</gene>
<keyword evidence="1" id="KW-0732">Signal</keyword>
<keyword evidence="4" id="KW-1185">Reference proteome</keyword>
<organism evidence="3 4">
    <name type="scientific">Denitromonas halophila</name>
    <dbReference type="NCBI Taxonomy" id="1629404"/>
    <lineage>
        <taxon>Bacteria</taxon>
        <taxon>Pseudomonadati</taxon>
        <taxon>Pseudomonadota</taxon>
        <taxon>Betaproteobacteria</taxon>
        <taxon>Rhodocyclales</taxon>
        <taxon>Zoogloeaceae</taxon>
        <taxon>Denitromonas</taxon>
    </lineage>
</organism>
<accession>A0A557QIF9</accession>
<evidence type="ECO:0000259" key="2">
    <source>
        <dbReference type="Pfam" id="PF07589"/>
    </source>
</evidence>
<protein>
    <submittedName>
        <fullName evidence="3">PEP-CTERM sorting domain-containing protein</fullName>
    </submittedName>
</protein>